<dbReference type="InterPro" id="IPR046947">
    <property type="entry name" value="LytR-like"/>
</dbReference>
<dbReference type="RefSeq" id="WP_377097438.1">
    <property type="nucleotide sequence ID" value="NZ_JBHTHU010000001.1"/>
</dbReference>
<keyword evidence="3" id="KW-0238">DNA-binding</keyword>
<accession>A0ABW2YVC3</accession>
<feature type="transmembrane region" description="Helical" evidence="1">
    <location>
        <begin position="73"/>
        <end position="97"/>
    </location>
</feature>
<dbReference type="Proteomes" id="UP001596958">
    <property type="component" value="Unassembled WGS sequence"/>
</dbReference>
<protein>
    <submittedName>
        <fullName evidence="3">LytTR family DNA-binding domain-containing protein</fullName>
    </submittedName>
</protein>
<comment type="caution">
    <text evidence="3">The sequence shown here is derived from an EMBL/GenBank/DDBJ whole genome shotgun (WGS) entry which is preliminary data.</text>
</comment>
<name>A0ABW2YVC3_9SPHI</name>
<dbReference type="PANTHER" id="PTHR37299:SF1">
    <property type="entry name" value="STAGE 0 SPORULATION PROTEIN A HOMOLOG"/>
    <property type="match status" value="1"/>
</dbReference>
<keyword evidence="1" id="KW-0812">Transmembrane</keyword>
<keyword evidence="4" id="KW-1185">Reference proteome</keyword>
<dbReference type="SMART" id="SM00850">
    <property type="entry name" value="LytTR"/>
    <property type="match status" value="1"/>
</dbReference>
<dbReference type="GO" id="GO:0003677">
    <property type="term" value="F:DNA binding"/>
    <property type="evidence" value="ECO:0007669"/>
    <property type="project" value="UniProtKB-KW"/>
</dbReference>
<evidence type="ECO:0000259" key="2">
    <source>
        <dbReference type="PROSITE" id="PS50930"/>
    </source>
</evidence>
<dbReference type="InterPro" id="IPR007492">
    <property type="entry name" value="LytTR_DNA-bd_dom"/>
</dbReference>
<dbReference type="EMBL" id="JBHTHU010000001">
    <property type="protein sequence ID" value="MFD0749247.1"/>
    <property type="molecule type" value="Genomic_DNA"/>
</dbReference>
<proteinExistence type="predicted"/>
<dbReference type="PROSITE" id="PS50930">
    <property type="entry name" value="HTH_LYTTR"/>
    <property type="match status" value="1"/>
</dbReference>
<reference evidence="4" key="1">
    <citation type="journal article" date="2019" name="Int. J. Syst. Evol. Microbiol.">
        <title>The Global Catalogue of Microorganisms (GCM) 10K type strain sequencing project: providing services to taxonomists for standard genome sequencing and annotation.</title>
        <authorList>
            <consortium name="The Broad Institute Genomics Platform"/>
            <consortium name="The Broad Institute Genome Sequencing Center for Infectious Disease"/>
            <person name="Wu L."/>
            <person name="Ma J."/>
        </authorList>
    </citation>
    <scope>NUCLEOTIDE SEQUENCE [LARGE SCALE GENOMIC DNA]</scope>
    <source>
        <strain evidence="4">CCUG 63418</strain>
    </source>
</reference>
<dbReference type="Pfam" id="PF04397">
    <property type="entry name" value="LytTR"/>
    <property type="match status" value="1"/>
</dbReference>
<gene>
    <name evidence="3" type="ORF">ACFQZS_03775</name>
</gene>
<evidence type="ECO:0000313" key="3">
    <source>
        <dbReference type="EMBL" id="MFD0749247.1"/>
    </source>
</evidence>
<organism evidence="3 4">
    <name type="scientific">Mucilaginibacter calamicampi</name>
    <dbReference type="NCBI Taxonomy" id="1302352"/>
    <lineage>
        <taxon>Bacteria</taxon>
        <taxon>Pseudomonadati</taxon>
        <taxon>Bacteroidota</taxon>
        <taxon>Sphingobacteriia</taxon>
        <taxon>Sphingobacteriales</taxon>
        <taxon>Sphingobacteriaceae</taxon>
        <taxon>Mucilaginibacter</taxon>
    </lineage>
</organism>
<keyword evidence="1" id="KW-0472">Membrane</keyword>
<feature type="transmembrane region" description="Helical" evidence="1">
    <location>
        <begin position="49"/>
        <end position="66"/>
    </location>
</feature>
<feature type="domain" description="HTH LytTR-type" evidence="2">
    <location>
        <begin position="144"/>
        <end position="248"/>
    </location>
</feature>
<evidence type="ECO:0000256" key="1">
    <source>
        <dbReference type="SAM" id="Phobius"/>
    </source>
</evidence>
<keyword evidence="1" id="KW-1133">Transmembrane helix</keyword>
<evidence type="ECO:0000313" key="4">
    <source>
        <dbReference type="Proteomes" id="UP001596958"/>
    </source>
</evidence>
<dbReference type="Gene3D" id="2.40.50.1020">
    <property type="entry name" value="LytTr DNA-binding domain"/>
    <property type="match status" value="1"/>
</dbReference>
<sequence length="248" mass="28335">MRTLSLHPESMPTKKMLAIAMLLLVAAGMLQDYTQAILQQQGFYWSESLLFKACWLPFLLTLPILYTKQWRTWYGVPVLTIFHVLSYALIIYVISANTLDHTFEFWDVLKRAVSEDAYKYLLFYGAAILVLRERKAPPQYIARLSFQSGKNNVSVSIAEINYLAADDPYVAVHTTAGTHLSSLALKTLEAQLDPALFIRIHRSTIVAIEAVADYRSRLNGDYDLTLKDGTSLRLSRSYSKEFRQRLSR</sequence>
<dbReference type="PANTHER" id="PTHR37299">
    <property type="entry name" value="TRANSCRIPTIONAL REGULATOR-RELATED"/>
    <property type="match status" value="1"/>
</dbReference>